<feature type="transmembrane region" description="Helical" evidence="10">
    <location>
        <begin position="311"/>
        <end position="333"/>
    </location>
</feature>
<organism evidence="12 13">
    <name type="scientific">Tunturiibacter empetritectus</name>
    <dbReference type="NCBI Taxonomy" id="3069691"/>
    <lineage>
        <taxon>Bacteria</taxon>
        <taxon>Pseudomonadati</taxon>
        <taxon>Acidobacteriota</taxon>
        <taxon>Terriglobia</taxon>
        <taxon>Terriglobales</taxon>
        <taxon>Acidobacteriaceae</taxon>
        <taxon>Tunturiibacter</taxon>
    </lineage>
</organism>
<dbReference type="GO" id="GO:0098719">
    <property type="term" value="P:sodium ion import across plasma membrane"/>
    <property type="evidence" value="ECO:0007669"/>
    <property type="project" value="TreeGrafter"/>
</dbReference>
<evidence type="ECO:0000256" key="10">
    <source>
        <dbReference type="RuleBase" id="RU366002"/>
    </source>
</evidence>
<sequence>MPSGGGVQSVEALFLLLLMFVASFAALARKLKIPYPIVLVIAGLLLGFLPGVPRINLDPDIVFLVFLPPLLHAAAWTLSWREFQRNFSSIAKLAVGLVFFTIIGLALSAGKLLPGFDWRSAVLLGAVVAATDAIAATSIARRVGLPQWIVEILEAESLVNDGTGLVALQFGLLILMTGRTPSIVETVGRLVFLIGGGVLIGLAVGAIVAWFEKWVDDGGIEIVISILVPYATYLLGARAGVSGVIAVIACSMYMSRMSVTYMSPGVRLQAAAVWDALTFILNGIVFILIGLQLPYVMGQINGMSHSVLLRYGIGFSLAMVAVRMIWIFGETYLSYWFQRWAKKPDLVAPQPAAVFIIGWGGMRGVLSLAAAVSLPYTLPDGRLFPQRSMIIYLAFCLIFTTLVLQGLTMPTLIRLLGLAGETSLHAEEQEARRVLFREAIAHLSRKRSKNHDQSAMFGELIASYQRRLDAMPAEREEHVKGLVDQSRRNEEILEALQVEREALIRLRNEERIDDEVLRTLQRELDFAESRVHTGSILAL</sequence>
<dbReference type="GO" id="GO:0015386">
    <property type="term" value="F:potassium:proton antiporter activity"/>
    <property type="evidence" value="ECO:0007669"/>
    <property type="project" value="TreeGrafter"/>
</dbReference>
<comment type="subcellular location">
    <subcellularLocation>
        <location evidence="1 10">Cell membrane</location>
        <topology evidence="1 10">Multi-pass membrane protein</topology>
    </subcellularLocation>
</comment>
<dbReference type="GO" id="GO:0015385">
    <property type="term" value="F:sodium:proton antiporter activity"/>
    <property type="evidence" value="ECO:0007669"/>
    <property type="project" value="InterPro"/>
</dbReference>
<feature type="transmembrane region" description="Helical" evidence="10">
    <location>
        <begin position="90"/>
        <end position="109"/>
    </location>
</feature>
<evidence type="ECO:0000256" key="1">
    <source>
        <dbReference type="ARBA" id="ARBA00004651"/>
    </source>
</evidence>
<evidence type="ECO:0000313" key="13">
    <source>
        <dbReference type="Proteomes" id="UP000568106"/>
    </source>
</evidence>
<keyword evidence="10" id="KW-0050">Antiport</keyword>
<keyword evidence="9 10" id="KW-0739">Sodium transport</keyword>
<evidence type="ECO:0000256" key="9">
    <source>
        <dbReference type="ARBA" id="ARBA00023201"/>
    </source>
</evidence>
<reference evidence="12" key="1">
    <citation type="submission" date="2020-08" db="EMBL/GenBank/DDBJ databases">
        <title>Genomic Encyclopedia of Type Strains, Phase IV (KMG-V): Genome sequencing to study the core and pangenomes of soil and plant-associated prokaryotes.</title>
        <authorList>
            <person name="Whitman W."/>
        </authorList>
    </citation>
    <scope>NUCLEOTIDE SEQUENCE [LARGE SCALE GENOMIC DNA]</scope>
    <source>
        <strain evidence="12">M8UP27</strain>
    </source>
</reference>
<evidence type="ECO:0000256" key="2">
    <source>
        <dbReference type="ARBA" id="ARBA00022448"/>
    </source>
</evidence>
<keyword evidence="5 10" id="KW-1133">Transmembrane helix</keyword>
<comment type="similarity">
    <text evidence="10">Belongs to the monovalent cation:proton antiporter 1 (CPA1) transporter (TC 2.A.36) family.</text>
</comment>
<dbReference type="Pfam" id="PF00999">
    <property type="entry name" value="Na_H_Exchanger"/>
    <property type="match status" value="1"/>
</dbReference>
<feature type="transmembrane region" description="Helical" evidence="10">
    <location>
        <begin position="190"/>
        <end position="211"/>
    </location>
</feature>
<dbReference type="GO" id="GO:0005886">
    <property type="term" value="C:plasma membrane"/>
    <property type="evidence" value="ECO:0007669"/>
    <property type="project" value="UniProtKB-SubCell"/>
</dbReference>
<evidence type="ECO:0000313" key="12">
    <source>
        <dbReference type="EMBL" id="MBB5318123.1"/>
    </source>
</evidence>
<keyword evidence="8 10" id="KW-0472">Membrane</keyword>
<dbReference type="GO" id="GO:0051453">
    <property type="term" value="P:regulation of intracellular pH"/>
    <property type="evidence" value="ECO:0007669"/>
    <property type="project" value="TreeGrafter"/>
</dbReference>
<gene>
    <name evidence="12" type="ORF">HDF09_002820</name>
</gene>
<evidence type="ECO:0000259" key="11">
    <source>
        <dbReference type="Pfam" id="PF00999"/>
    </source>
</evidence>
<protein>
    <submittedName>
        <fullName evidence="12">CPA1 family monovalent cation:H+ antiporter</fullName>
    </submittedName>
</protein>
<dbReference type="InterPro" id="IPR006153">
    <property type="entry name" value="Cation/H_exchanger_TM"/>
</dbReference>
<keyword evidence="4 10" id="KW-0812">Transmembrane</keyword>
<comment type="function">
    <text evidence="10">Na(+)/H(+) antiporter that extrudes sodium in exchange for external protons.</text>
</comment>
<dbReference type="PANTHER" id="PTHR10110:SF86">
    <property type="entry name" value="SODIUM_HYDROGEN EXCHANGER 7"/>
    <property type="match status" value="1"/>
</dbReference>
<evidence type="ECO:0000256" key="6">
    <source>
        <dbReference type="ARBA" id="ARBA00023053"/>
    </source>
</evidence>
<dbReference type="InterPro" id="IPR004705">
    <property type="entry name" value="Cation/H_exchanger_CPA1_bac"/>
</dbReference>
<evidence type="ECO:0000256" key="5">
    <source>
        <dbReference type="ARBA" id="ARBA00022989"/>
    </source>
</evidence>
<comment type="caution">
    <text evidence="10">Lacks conserved residue(s) required for the propagation of feature annotation.</text>
</comment>
<dbReference type="Proteomes" id="UP000568106">
    <property type="component" value="Unassembled WGS sequence"/>
</dbReference>
<accession>A0A7W8IJ74</accession>
<dbReference type="PANTHER" id="PTHR10110">
    <property type="entry name" value="SODIUM/HYDROGEN EXCHANGER"/>
    <property type="match status" value="1"/>
</dbReference>
<evidence type="ECO:0000256" key="3">
    <source>
        <dbReference type="ARBA" id="ARBA00022475"/>
    </source>
</evidence>
<feature type="transmembrane region" description="Helical" evidence="10">
    <location>
        <begin position="266"/>
        <end position="291"/>
    </location>
</feature>
<dbReference type="Gene3D" id="6.10.140.1330">
    <property type="match status" value="1"/>
</dbReference>
<keyword evidence="6 10" id="KW-0915">Sodium</keyword>
<feature type="transmembrane region" description="Helical" evidence="10">
    <location>
        <begin position="35"/>
        <end position="55"/>
    </location>
</feature>
<dbReference type="InterPro" id="IPR018422">
    <property type="entry name" value="Cation/H_exchanger_CPA1"/>
</dbReference>
<proteinExistence type="inferred from homology"/>
<evidence type="ECO:0000256" key="4">
    <source>
        <dbReference type="ARBA" id="ARBA00022692"/>
    </source>
</evidence>
<dbReference type="NCBIfam" id="TIGR00831">
    <property type="entry name" value="a_cpa1"/>
    <property type="match status" value="1"/>
</dbReference>
<evidence type="ECO:0000256" key="7">
    <source>
        <dbReference type="ARBA" id="ARBA00023065"/>
    </source>
</evidence>
<keyword evidence="2 10" id="KW-0813">Transport</keyword>
<dbReference type="EMBL" id="JACHDY010000004">
    <property type="protein sequence ID" value="MBB5318123.1"/>
    <property type="molecule type" value="Genomic_DNA"/>
</dbReference>
<evidence type="ECO:0000256" key="8">
    <source>
        <dbReference type="ARBA" id="ARBA00023136"/>
    </source>
</evidence>
<name>A0A7W8IJ74_9BACT</name>
<feature type="transmembrane region" description="Helical" evidence="10">
    <location>
        <begin position="231"/>
        <end position="254"/>
    </location>
</feature>
<keyword evidence="3 10" id="KW-1003">Cell membrane</keyword>
<keyword evidence="13" id="KW-1185">Reference proteome</keyword>
<feature type="transmembrane region" description="Helical" evidence="10">
    <location>
        <begin position="12"/>
        <end position="28"/>
    </location>
</feature>
<comment type="caution">
    <text evidence="12">The sequence shown here is derived from an EMBL/GenBank/DDBJ whole genome shotgun (WGS) entry which is preliminary data.</text>
</comment>
<feature type="domain" description="Cation/H+ exchanger transmembrane" evidence="11">
    <location>
        <begin position="20"/>
        <end position="413"/>
    </location>
</feature>
<feature type="transmembrane region" description="Helical" evidence="10">
    <location>
        <begin position="389"/>
        <end position="407"/>
    </location>
</feature>
<feature type="transmembrane region" description="Helical" evidence="10">
    <location>
        <begin position="61"/>
        <end position="78"/>
    </location>
</feature>
<dbReference type="AlphaFoldDB" id="A0A7W8IJ74"/>
<keyword evidence="7 10" id="KW-0406">Ion transport</keyword>